<keyword evidence="3" id="KW-1185">Reference proteome</keyword>
<dbReference type="EMBL" id="JAPFFF010000007">
    <property type="protein sequence ID" value="KAK8886307.1"/>
    <property type="molecule type" value="Genomic_DNA"/>
</dbReference>
<dbReference type="PANTHER" id="PTHR22957:SF27">
    <property type="entry name" value="TBC1 DOMAIN FAMILY MEMBER 13"/>
    <property type="match status" value="1"/>
</dbReference>
<dbReference type="Gene3D" id="1.10.472.80">
    <property type="entry name" value="Ypt/Rab-GAP domain of gyp1p, domain 3"/>
    <property type="match status" value="1"/>
</dbReference>
<accession>A0ABR2K726</accession>
<reference evidence="2 3" key="1">
    <citation type="submission" date="2024-04" db="EMBL/GenBank/DDBJ databases">
        <title>Tritrichomonas musculus Genome.</title>
        <authorList>
            <person name="Alves-Ferreira E."/>
            <person name="Grigg M."/>
            <person name="Lorenzi H."/>
            <person name="Galac M."/>
        </authorList>
    </citation>
    <scope>NUCLEOTIDE SEQUENCE [LARGE SCALE GENOMIC DNA]</scope>
    <source>
        <strain evidence="2 3">EAF2021</strain>
    </source>
</reference>
<sequence>MMGFNENPQSWLFDEIPNDDRVILFFNPEKKKRKELFYKVVYCILGPETQLNYAKLRSIYMSSLNQFNIQYTTTYEGINDNQRKKVIEDMTRTLCKIRYDFYPDSKPPNDREKKLFCAILRITLSLHYEKNPEINLFKYIQSIIELILPIYHIVWCSFDYKETYAIEALTKYLFKKFMKKTHQIDIIPGSISFQEHFSEFELYIKKNERTIYNIFVSNNIQFLIPFKWYSLIFTQEFNFDDVIEVWKYLFNQNIDNFSENLKNICIHILKKISKEISKRKDDKQFIMQSIQDIKHIGIQDIIHEISQSDKSKDKGILKNAFTFLSSRF</sequence>
<evidence type="ECO:0000259" key="1">
    <source>
        <dbReference type="PROSITE" id="PS50086"/>
    </source>
</evidence>
<dbReference type="PANTHER" id="PTHR22957">
    <property type="entry name" value="TBC1 DOMAIN FAMILY MEMBER GTPASE-ACTIVATING PROTEIN"/>
    <property type="match status" value="1"/>
</dbReference>
<name>A0ABR2K726_9EUKA</name>
<gene>
    <name evidence="2" type="ORF">M9Y10_041769</name>
</gene>
<dbReference type="SUPFAM" id="SSF47923">
    <property type="entry name" value="Ypt/Rab-GAP domain of gyp1p"/>
    <property type="match status" value="1"/>
</dbReference>
<comment type="caution">
    <text evidence="2">The sequence shown here is derived from an EMBL/GenBank/DDBJ whole genome shotgun (WGS) entry which is preliminary data.</text>
</comment>
<protein>
    <recommendedName>
        <fullName evidence="1">Rab-GAP TBC domain-containing protein</fullName>
    </recommendedName>
</protein>
<proteinExistence type="predicted"/>
<evidence type="ECO:0000313" key="3">
    <source>
        <dbReference type="Proteomes" id="UP001470230"/>
    </source>
</evidence>
<dbReference type="InterPro" id="IPR000195">
    <property type="entry name" value="Rab-GAP-TBC_dom"/>
</dbReference>
<feature type="domain" description="Rab-GAP TBC" evidence="1">
    <location>
        <begin position="1"/>
        <end position="253"/>
    </location>
</feature>
<evidence type="ECO:0000313" key="2">
    <source>
        <dbReference type="EMBL" id="KAK8886307.1"/>
    </source>
</evidence>
<dbReference type="PROSITE" id="PS50086">
    <property type="entry name" value="TBC_RABGAP"/>
    <property type="match status" value="1"/>
</dbReference>
<dbReference type="InterPro" id="IPR035969">
    <property type="entry name" value="Rab-GAP_TBC_sf"/>
</dbReference>
<dbReference type="Proteomes" id="UP001470230">
    <property type="component" value="Unassembled WGS sequence"/>
</dbReference>
<organism evidence="2 3">
    <name type="scientific">Tritrichomonas musculus</name>
    <dbReference type="NCBI Taxonomy" id="1915356"/>
    <lineage>
        <taxon>Eukaryota</taxon>
        <taxon>Metamonada</taxon>
        <taxon>Parabasalia</taxon>
        <taxon>Tritrichomonadida</taxon>
        <taxon>Tritrichomonadidae</taxon>
        <taxon>Tritrichomonas</taxon>
    </lineage>
</organism>